<dbReference type="InterPro" id="IPR015943">
    <property type="entry name" value="WD40/YVTN_repeat-like_dom_sf"/>
</dbReference>
<accession>A0A3D8K1H0</accession>
<reference evidence="2 3" key="1">
    <citation type="submission" date="2018-08" db="EMBL/GenBank/DDBJ databases">
        <title>Paraburkholderia sp. DHOM06 isolated from forest soil.</title>
        <authorList>
            <person name="Gao Z.-H."/>
            <person name="Qiu L.-H."/>
        </authorList>
    </citation>
    <scope>NUCLEOTIDE SEQUENCE [LARGE SCALE GENOMIC DNA]</scope>
    <source>
        <strain evidence="2 3">DHOM06</strain>
    </source>
</reference>
<dbReference type="AlphaFoldDB" id="A0A3D8K1H0"/>
<proteinExistence type="predicted"/>
<evidence type="ECO:0000313" key="3">
    <source>
        <dbReference type="Proteomes" id="UP000256838"/>
    </source>
</evidence>
<dbReference type="Gene3D" id="2.130.10.10">
    <property type="entry name" value="YVTN repeat-like/Quinoprotein amine dehydrogenase"/>
    <property type="match status" value="2"/>
</dbReference>
<dbReference type="OrthoDB" id="500003at2"/>
<evidence type="ECO:0008006" key="4">
    <source>
        <dbReference type="Google" id="ProtNLM"/>
    </source>
</evidence>
<sequence>MKLREIGMLLAMTGVLCMTNATAAEAGGPPTPKLERTISLGHAPLLGLGALAGKFAPIVKKMSFSPDGRYLGLVETTSESATDIVVWDIAANKEQARIHCDFNYADLPWEKLLWLQGGKVVTFGDGAQWDAMSGKALPDNPARGRMARLNKDGTKMLGISGTIGDPSTIFVYDTRTWVEHKIDVDGLYVGAAAWTADDKIIALVSETADSRGKVANGHDVKPYDTAIRLIDPSGKTSTRDVWFAGERTGNPQIPLRDAFSVESDMEPNFAKNEVFLDSGRVIDGTTLAVRPYALEETAGIAISPDGRWLFAKGMTSVDPTLKPVLNTIVDTASGRAISQFSGGMEHLGGIAASPNGQWLAIGDENSVFLFNLK</sequence>
<evidence type="ECO:0000256" key="1">
    <source>
        <dbReference type="SAM" id="SignalP"/>
    </source>
</evidence>
<protein>
    <recommendedName>
        <fullName evidence="4">WD40 repeat domain-containing protein</fullName>
    </recommendedName>
</protein>
<feature type="chain" id="PRO_5017611629" description="WD40 repeat domain-containing protein" evidence="1">
    <location>
        <begin position="24"/>
        <end position="373"/>
    </location>
</feature>
<dbReference type="SUPFAM" id="SSF50969">
    <property type="entry name" value="YVTN repeat-like/Quinoprotein amine dehydrogenase"/>
    <property type="match status" value="1"/>
</dbReference>
<dbReference type="InterPro" id="IPR011044">
    <property type="entry name" value="Quino_amine_DH_bsu"/>
</dbReference>
<keyword evidence="1" id="KW-0732">Signal</keyword>
<dbReference type="Proteomes" id="UP000256838">
    <property type="component" value="Unassembled WGS sequence"/>
</dbReference>
<dbReference type="EMBL" id="QRGA01000006">
    <property type="protein sequence ID" value="RDU98756.1"/>
    <property type="molecule type" value="Genomic_DNA"/>
</dbReference>
<evidence type="ECO:0000313" key="2">
    <source>
        <dbReference type="EMBL" id="RDU98756.1"/>
    </source>
</evidence>
<comment type="caution">
    <text evidence="2">The sequence shown here is derived from an EMBL/GenBank/DDBJ whole genome shotgun (WGS) entry which is preliminary data.</text>
</comment>
<dbReference type="RefSeq" id="WP_115533572.1">
    <property type="nucleotide sequence ID" value="NZ_QRGA01000006.1"/>
</dbReference>
<name>A0A3D8K1H0_9BURK</name>
<gene>
    <name evidence="2" type="ORF">DWV00_10835</name>
</gene>
<keyword evidence="3" id="KW-1185">Reference proteome</keyword>
<feature type="signal peptide" evidence="1">
    <location>
        <begin position="1"/>
        <end position="23"/>
    </location>
</feature>
<organism evidence="2 3">
    <name type="scientific">Trinickia dinghuensis</name>
    <dbReference type="NCBI Taxonomy" id="2291023"/>
    <lineage>
        <taxon>Bacteria</taxon>
        <taxon>Pseudomonadati</taxon>
        <taxon>Pseudomonadota</taxon>
        <taxon>Betaproteobacteria</taxon>
        <taxon>Burkholderiales</taxon>
        <taxon>Burkholderiaceae</taxon>
        <taxon>Trinickia</taxon>
    </lineage>
</organism>